<evidence type="ECO:0000256" key="4">
    <source>
        <dbReference type="ARBA" id="ARBA00022496"/>
    </source>
</evidence>
<keyword evidence="5" id="KW-0547">Nucleotide-binding</keyword>
<sequence length="269" mass="28906">MSTSATIPPRPELAAVDASLGYDERTVVRGLDLEIPPGEFTVIIGPNACGKSTTLKAFARLLAPREGSVLLDGRAIGQQRTVEVARRIALLPQGSVVPEGITVVDLVCRGRFAHQRFLRRWSAADSRAVNDAMECTGVLQLASRAVDELSGGQRQRVWLAAALAQDTPVLLLDEPTTYLDIGHQLEVLDLCRSLQRQGRTIVAVLHDLGQAARSATHLVAMRDGRVVSQGAPAQVLTPELIAQVFGLEARILTDPVDGRPVVVPVRSLP</sequence>
<evidence type="ECO:0000256" key="2">
    <source>
        <dbReference type="ARBA" id="ARBA00022448"/>
    </source>
</evidence>
<evidence type="ECO:0000259" key="10">
    <source>
        <dbReference type="PROSITE" id="PS50893"/>
    </source>
</evidence>
<dbReference type="InterPro" id="IPR003593">
    <property type="entry name" value="AAA+_ATPase"/>
</dbReference>
<protein>
    <submittedName>
        <fullName evidence="11">ABC-type Fe3+-siderophore transport system, ATPase component</fullName>
    </submittedName>
</protein>
<keyword evidence="4" id="KW-0410">Iron transport</keyword>
<comment type="subcellular location">
    <subcellularLocation>
        <location evidence="1">Cell membrane</location>
        <topology evidence="1">Peripheral membrane protein</topology>
    </subcellularLocation>
</comment>
<dbReference type="PANTHER" id="PTHR42771">
    <property type="entry name" value="IRON(3+)-HYDROXAMATE IMPORT ATP-BINDING PROTEIN FHUC"/>
    <property type="match status" value="1"/>
</dbReference>
<dbReference type="InterPro" id="IPR027417">
    <property type="entry name" value="P-loop_NTPase"/>
</dbReference>
<gene>
    <name evidence="11" type="ORF">FM114_14100</name>
</gene>
<evidence type="ECO:0000256" key="8">
    <source>
        <dbReference type="ARBA" id="ARBA00023065"/>
    </source>
</evidence>
<dbReference type="SUPFAM" id="SSF52540">
    <property type="entry name" value="P-loop containing nucleoside triphosphate hydrolases"/>
    <property type="match status" value="1"/>
</dbReference>
<dbReference type="AlphaFoldDB" id="A0A1R4KFY3"/>
<name>A0A1R4KFY3_9ACTN</name>
<evidence type="ECO:0000313" key="12">
    <source>
        <dbReference type="Proteomes" id="UP000188342"/>
    </source>
</evidence>
<dbReference type="Pfam" id="PF00005">
    <property type="entry name" value="ABC_tran"/>
    <property type="match status" value="1"/>
</dbReference>
<keyword evidence="12" id="KW-1185">Reference proteome</keyword>
<dbReference type="RefSeq" id="WP_179110722.1">
    <property type="nucleotide sequence ID" value="NZ_FUKQ01000052.1"/>
</dbReference>
<dbReference type="Proteomes" id="UP000188342">
    <property type="component" value="Unassembled WGS sequence"/>
</dbReference>
<dbReference type="InterPro" id="IPR017871">
    <property type="entry name" value="ABC_transporter-like_CS"/>
</dbReference>
<evidence type="ECO:0000256" key="6">
    <source>
        <dbReference type="ARBA" id="ARBA00022840"/>
    </source>
</evidence>
<dbReference type="GO" id="GO:0005524">
    <property type="term" value="F:ATP binding"/>
    <property type="evidence" value="ECO:0007669"/>
    <property type="project" value="UniProtKB-KW"/>
</dbReference>
<keyword evidence="7" id="KW-0408">Iron</keyword>
<evidence type="ECO:0000256" key="1">
    <source>
        <dbReference type="ARBA" id="ARBA00004202"/>
    </source>
</evidence>
<keyword evidence="2" id="KW-0813">Transport</keyword>
<dbReference type="FunFam" id="3.40.50.300:FF:000134">
    <property type="entry name" value="Iron-enterobactin ABC transporter ATP-binding protein"/>
    <property type="match status" value="1"/>
</dbReference>
<evidence type="ECO:0000256" key="7">
    <source>
        <dbReference type="ARBA" id="ARBA00023004"/>
    </source>
</evidence>
<dbReference type="GO" id="GO:0005886">
    <property type="term" value="C:plasma membrane"/>
    <property type="evidence" value="ECO:0007669"/>
    <property type="project" value="UniProtKB-SubCell"/>
</dbReference>
<dbReference type="GO" id="GO:0016887">
    <property type="term" value="F:ATP hydrolysis activity"/>
    <property type="evidence" value="ECO:0007669"/>
    <property type="project" value="InterPro"/>
</dbReference>
<organism evidence="11 12">
    <name type="scientific">Luteococcus japonicus LSP_Lj1</name>
    <dbReference type="NCBI Taxonomy" id="1255658"/>
    <lineage>
        <taxon>Bacteria</taxon>
        <taxon>Bacillati</taxon>
        <taxon>Actinomycetota</taxon>
        <taxon>Actinomycetes</taxon>
        <taxon>Propionibacteriales</taxon>
        <taxon>Propionibacteriaceae</taxon>
        <taxon>Luteococcus</taxon>
    </lineage>
</organism>
<evidence type="ECO:0000256" key="3">
    <source>
        <dbReference type="ARBA" id="ARBA00022475"/>
    </source>
</evidence>
<dbReference type="PROSITE" id="PS50893">
    <property type="entry name" value="ABC_TRANSPORTER_2"/>
    <property type="match status" value="1"/>
</dbReference>
<proteinExistence type="predicted"/>
<dbReference type="SMART" id="SM00382">
    <property type="entry name" value="AAA"/>
    <property type="match status" value="1"/>
</dbReference>
<keyword evidence="6" id="KW-0067">ATP-binding</keyword>
<evidence type="ECO:0000256" key="5">
    <source>
        <dbReference type="ARBA" id="ARBA00022741"/>
    </source>
</evidence>
<evidence type="ECO:0000256" key="9">
    <source>
        <dbReference type="ARBA" id="ARBA00023136"/>
    </source>
</evidence>
<dbReference type="EMBL" id="FUKQ01000052">
    <property type="protein sequence ID" value="SJN43226.1"/>
    <property type="molecule type" value="Genomic_DNA"/>
</dbReference>
<dbReference type="InterPro" id="IPR003439">
    <property type="entry name" value="ABC_transporter-like_ATP-bd"/>
</dbReference>
<dbReference type="CDD" id="cd03214">
    <property type="entry name" value="ABC_Iron-Siderophores_B12_Hemin"/>
    <property type="match status" value="1"/>
</dbReference>
<keyword evidence="3" id="KW-1003">Cell membrane</keyword>
<dbReference type="PANTHER" id="PTHR42771:SF12">
    <property type="entry name" value="FE(3+) DICITRATE TRANSPORT ATP-BINDING PROTEIN FECE-RELATED"/>
    <property type="match status" value="1"/>
</dbReference>
<dbReference type="STRING" id="1255658.FM114_14100"/>
<accession>A0A1R4KFY3</accession>
<dbReference type="InterPro" id="IPR051535">
    <property type="entry name" value="Siderophore_ABC-ATPase"/>
</dbReference>
<reference evidence="11 12" key="1">
    <citation type="submission" date="2017-02" db="EMBL/GenBank/DDBJ databases">
        <authorList>
            <person name="Peterson S.W."/>
        </authorList>
    </citation>
    <scope>NUCLEOTIDE SEQUENCE [LARGE SCALE GENOMIC DNA]</scope>
    <source>
        <strain evidence="11 12">LSP_Lj1</strain>
    </source>
</reference>
<keyword evidence="8" id="KW-0406">Ion transport</keyword>
<dbReference type="Gene3D" id="3.40.50.300">
    <property type="entry name" value="P-loop containing nucleotide triphosphate hydrolases"/>
    <property type="match status" value="1"/>
</dbReference>
<feature type="domain" description="ABC transporter" evidence="10">
    <location>
        <begin position="13"/>
        <end position="248"/>
    </location>
</feature>
<keyword evidence="9" id="KW-0472">Membrane</keyword>
<evidence type="ECO:0000313" key="11">
    <source>
        <dbReference type="EMBL" id="SJN43226.1"/>
    </source>
</evidence>
<dbReference type="PROSITE" id="PS00211">
    <property type="entry name" value="ABC_TRANSPORTER_1"/>
    <property type="match status" value="1"/>
</dbReference>
<dbReference type="GO" id="GO:0006826">
    <property type="term" value="P:iron ion transport"/>
    <property type="evidence" value="ECO:0007669"/>
    <property type="project" value="UniProtKB-KW"/>
</dbReference>